<keyword evidence="3" id="KW-1185">Reference proteome</keyword>
<dbReference type="RefSeq" id="WP_187127750.1">
    <property type="nucleotide sequence ID" value="NZ_CABKVV010000014.1"/>
</dbReference>
<feature type="transmembrane region" description="Helical" evidence="1">
    <location>
        <begin position="501"/>
        <end position="520"/>
    </location>
</feature>
<dbReference type="Pfam" id="PF19484">
    <property type="entry name" value="DUF6020"/>
    <property type="match status" value="1"/>
</dbReference>
<feature type="transmembrane region" description="Helical" evidence="1">
    <location>
        <begin position="337"/>
        <end position="356"/>
    </location>
</feature>
<feature type="transmembrane region" description="Helical" evidence="1">
    <location>
        <begin position="552"/>
        <end position="569"/>
    </location>
</feature>
<organism evidence="2 3">
    <name type="scientific">Neglectibacter timonensis</name>
    <dbReference type="NCBI Taxonomy" id="1776382"/>
    <lineage>
        <taxon>Bacteria</taxon>
        <taxon>Bacillati</taxon>
        <taxon>Bacillota</taxon>
        <taxon>Clostridia</taxon>
        <taxon>Eubacteriales</taxon>
        <taxon>Oscillospiraceae</taxon>
        <taxon>Neglectibacter</taxon>
    </lineage>
</organism>
<feature type="transmembrane region" description="Helical" evidence="1">
    <location>
        <begin position="12"/>
        <end position="33"/>
    </location>
</feature>
<feature type="transmembrane region" description="Helical" evidence="1">
    <location>
        <begin position="241"/>
        <end position="261"/>
    </location>
</feature>
<feature type="transmembrane region" description="Helical" evidence="1">
    <location>
        <begin position="39"/>
        <end position="57"/>
    </location>
</feature>
<evidence type="ECO:0000313" key="3">
    <source>
        <dbReference type="Proteomes" id="UP001524473"/>
    </source>
</evidence>
<keyword evidence="1" id="KW-1133">Transmembrane helix</keyword>
<feature type="transmembrane region" description="Helical" evidence="1">
    <location>
        <begin position="143"/>
        <end position="161"/>
    </location>
</feature>
<protein>
    <submittedName>
        <fullName evidence="2">DUF6020 family protein</fullName>
    </submittedName>
</protein>
<evidence type="ECO:0000256" key="1">
    <source>
        <dbReference type="SAM" id="Phobius"/>
    </source>
</evidence>
<dbReference type="GeneID" id="90533297"/>
<accession>A0ABT1RZT4</accession>
<evidence type="ECO:0000313" key="2">
    <source>
        <dbReference type="EMBL" id="MCQ4840192.1"/>
    </source>
</evidence>
<feature type="transmembrane region" description="Helical" evidence="1">
    <location>
        <begin position="101"/>
        <end position="122"/>
    </location>
</feature>
<feature type="transmembrane region" description="Helical" evidence="1">
    <location>
        <begin position="209"/>
        <end position="234"/>
    </location>
</feature>
<feature type="transmembrane region" description="Helical" evidence="1">
    <location>
        <begin position="527"/>
        <end position="546"/>
    </location>
</feature>
<name>A0ABT1RZT4_9FIRM</name>
<keyword evidence="1" id="KW-0812">Transmembrane</keyword>
<sequence>MEQSLRREKKNPLLFSAQVALSLSVGLIAAYFFTGRWNVVWVLLLAGTVLWCSDKILVSRERRAVVLSAVFGAAMAAAAVVGRKIQVETKDFLALRSSDFLFLLGLFVLFTVVLAVLLPLLVQWSEKIGVKKTFRFSPRKAGLLAFLVVFVCWLISFLVYYPGSLSIDSFYTLRQAMGITPLTDYHPVVYTLLIRLFVKLGMLVGGPTVGVAVFSLAQMFFCAFTVGYGTAWLCRRRPHPAVPVIAVLWFALSPMFADFSFTLWKDVPFAAAVLLYTLYTWDVVESRGEKLQSFKGAAGYVLVSFLMGIFRHNGYYVLILSTVVLLVCFRKKLRRTLPALLCGALLVPLVLNAFYACGVKKGPFSESLSIPVQQIARTVKLNGTITPEQQESLERLFDVEKLQGYDPFLADPAKNSLNREYLNAHKGEFFRLWFSLLPGNFGEYCRAYLMQTYGYWNWEPKTIPVGGIANAARELGVTKVNWLFQWTGVDLSGFLQQTMDFPSTGTIVWILLAGALLLLYRKNYRTLLAYLPAAGVWLTILVATPLYCSMRYVLALPYVLPFLLFLSLFGESGASSFKEEPSA</sequence>
<feature type="transmembrane region" description="Helical" evidence="1">
    <location>
        <begin position="315"/>
        <end position="330"/>
    </location>
</feature>
<dbReference type="Proteomes" id="UP001524473">
    <property type="component" value="Unassembled WGS sequence"/>
</dbReference>
<feature type="transmembrane region" description="Helical" evidence="1">
    <location>
        <begin position="64"/>
        <end position="81"/>
    </location>
</feature>
<dbReference type="InterPro" id="IPR046062">
    <property type="entry name" value="DUF6020"/>
</dbReference>
<gene>
    <name evidence="2" type="ORF">NE695_09730</name>
</gene>
<comment type="caution">
    <text evidence="2">The sequence shown here is derived from an EMBL/GenBank/DDBJ whole genome shotgun (WGS) entry which is preliminary data.</text>
</comment>
<reference evidence="2 3" key="1">
    <citation type="submission" date="2022-06" db="EMBL/GenBank/DDBJ databases">
        <title>Isolation of gut microbiota from human fecal samples.</title>
        <authorList>
            <person name="Pamer E.G."/>
            <person name="Barat B."/>
            <person name="Waligurski E."/>
            <person name="Medina S."/>
            <person name="Paddock L."/>
            <person name="Mostad J."/>
        </authorList>
    </citation>
    <scope>NUCLEOTIDE SEQUENCE [LARGE SCALE GENOMIC DNA]</scope>
    <source>
        <strain evidence="2 3">DFI.9.73</strain>
    </source>
</reference>
<dbReference type="EMBL" id="JANFZH010000020">
    <property type="protein sequence ID" value="MCQ4840192.1"/>
    <property type="molecule type" value="Genomic_DNA"/>
</dbReference>
<keyword evidence="1" id="KW-0472">Membrane</keyword>
<proteinExistence type="predicted"/>